<feature type="compositionally biased region" description="Polar residues" evidence="1">
    <location>
        <begin position="107"/>
        <end position="119"/>
    </location>
</feature>
<gene>
    <name evidence="2" type="ORF">FGO68_gene923</name>
</gene>
<evidence type="ECO:0000313" key="2">
    <source>
        <dbReference type="EMBL" id="TNV73703.1"/>
    </source>
</evidence>
<feature type="region of interest" description="Disordered" evidence="1">
    <location>
        <begin position="83"/>
        <end position="126"/>
    </location>
</feature>
<evidence type="ECO:0000313" key="3">
    <source>
        <dbReference type="Proteomes" id="UP000785679"/>
    </source>
</evidence>
<reference evidence="2" key="1">
    <citation type="submission" date="2019-06" db="EMBL/GenBank/DDBJ databases">
        <authorList>
            <person name="Zheng W."/>
        </authorList>
    </citation>
    <scope>NUCLEOTIDE SEQUENCE</scope>
    <source>
        <strain evidence="2">QDHG01</strain>
    </source>
</reference>
<keyword evidence="3" id="KW-1185">Reference proteome</keyword>
<name>A0A8J8NET0_HALGN</name>
<dbReference type="AlphaFoldDB" id="A0A8J8NET0"/>
<evidence type="ECO:0000256" key="1">
    <source>
        <dbReference type="SAM" id="MobiDB-lite"/>
    </source>
</evidence>
<protein>
    <submittedName>
        <fullName evidence="2">Uncharacterized protein</fullName>
    </submittedName>
</protein>
<comment type="caution">
    <text evidence="2">The sequence shown here is derived from an EMBL/GenBank/DDBJ whole genome shotgun (WGS) entry which is preliminary data.</text>
</comment>
<dbReference type="Proteomes" id="UP000785679">
    <property type="component" value="Unassembled WGS sequence"/>
</dbReference>
<sequence length="248" mass="27703">MFGKALEEVEQRLVQIYNLLMLDHGRVDLVNVINEGLRNSYSVIQSKLADLERKVFLNETQLIPTALPLVGLQTKLPESTYSGLKSSHNIRTSHHKHRSDLAPLTHSPRQTYYPTQRPTPHTPIDDERTDQKLSFQVPNANQGMAQVRINLKDAKRLLNEYNEQWAARLGENRVASDIYSSVLQTAIGKEISGMQQKRKGIMVSRSQSRGKVQGGLLGGSQGESVLSSIFRKSMQAAGNAESTNKAQQ</sequence>
<organism evidence="2 3">
    <name type="scientific">Halteria grandinella</name>
    <dbReference type="NCBI Taxonomy" id="5974"/>
    <lineage>
        <taxon>Eukaryota</taxon>
        <taxon>Sar</taxon>
        <taxon>Alveolata</taxon>
        <taxon>Ciliophora</taxon>
        <taxon>Intramacronucleata</taxon>
        <taxon>Spirotrichea</taxon>
        <taxon>Stichotrichia</taxon>
        <taxon>Sporadotrichida</taxon>
        <taxon>Halteriidae</taxon>
        <taxon>Halteria</taxon>
    </lineage>
</organism>
<dbReference type="EMBL" id="RRYP01018277">
    <property type="protein sequence ID" value="TNV73703.1"/>
    <property type="molecule type" value="Genomic_DNA"/>
</dbReference>
<proteinExistence type="predicted"/>
<accession>A0A8J8NET0</accession>